<evidence type="ECO:0000313" key="4">
    <source>
        <dbReference type="Proteomes" id="UP000789706"/>
    </source>
</evidence>
<name>A0A9N8Z825_9GLOM</name>
<dbReference type="GO" id="GO:0006085">
    <property type="term" value="P:acetyl-CoA biosynthetic process"/>
    <property type="evidence" value="ECO:0007669"/>
    <property type="project" value="TreeGrafter"/>
</dbReference>
<dbReference type="AlphaFoldDB" id="A0A9N8Z825"/>
<reference evidence="3" key="1">
    <citation type="submission" date="2021-06" db="EMBL/GenBank/DDBJ databases">
        <authorList>
            <person name="Kallberg Y."/>
            <person name="Tangrot J."/>
            <person name="Rosling A."/>
        </authorList>
    </citation>
    <scope>NUCLEOTIDE SEQUENCE</scope>
    <source>
        <strain evidence="3">AZ414A</strain>
    </source>
</reference>
<dbReference type="Gene3D" id="1.20.140.90">
    <property type="entry name" value="Malonyl-CoA decarboxylase, oligemerization domain"/>
    <property type="match status" value="1"/>
</dbReference>
<dbReference type="PANTHER" id="PTHR28641">
    <property type="match status" value="1"/>
</dbReference>
<evidence type="ECO:0000313" key="3">
    <source>
        <dbReference type="EMBL" id="CAG8482453.1"/>
    </source>
</evidence>
<dbReference type="EMBL" id="CAJVPK010000247">
    <property type="protein sequence ID" value="CAG8482453.1"/>
    <property type="molecule type" value="Genomic_DNA"/>
</dbReference>
<dbReference type="GO" id="GO:0005759">
    <property type="term" value="C:mitochondrial matrix"/>
    <property type="evidence" value="ECO:0007669"/>
    <property type="project" value="TreeGrafter"/>
</dbReference>
<keyword evidence="4" id="KW-1185">Reference proteome</keyword>
<dbReference type="GO" id="GO:0005782">
    <property type="term" value="C:peroxisomal matrix"/>
    <property type="evidence" value="ECO:0007669"/>
    <property type="project" value="TreeGrafter"/>
</dbReference>
<dbReference type="Pfam" id="PF17408">
    <property type="entry name" value="MCD_N"/>
    <property type="match status" value="1"/>
</dbReference>
<accession>A0A9N8Z825</accession>
<dbReference type="GO" id="GO:0006633">
    <property type="term" value="P:fatty acid biosynthetic process"/>
    <property type="evidence" value="ECO:0007669"/>
    <property type="project" value="InterPro"/>
</dbReference>
<proteinExistence type="predicted"/>
<dbReference type="Gene3D" id="3.40.630.150">
    <property type="entry name" value="Malonyl-CoA decarboxylase, catalytic domain"/>
    <property type="match status" value="1"/>
</dbReference>
<dbReference type="GO" id="GO:2001294">
    <property type="term" value="P:malonyl-CoA catabolic process"/>
    <property type="evidence" value="ECO:0007669"/>
    <property type="project" value="TreeGrafter"/>
</dbReference>
<protein>
    <submittedName>
        <fullName evidence="3">2575_t:CDS:1</fullName>
    </submittedName>
</protein>
<dbReference type="OrthoDB" id="426718at2759"/>
<gene>
    <name evidence="3" type="ORF">DEBURN_LOCUS3738</name>
</gene>
<feature type="domain" description="Malonyl-CoA decarboxylase N-terminal" evidence="2">
    <location>
        <begin position="73"/>
        <end position="161"/>
    </location>
</feature>
<organism evidence="3 4">
    <name type="scientific">Diversispora eburnea</name>
    <dbReference type="NCBI Taxonomy" id="1213867"/>
    <lineage>
        <taxon>Eukaryota</taxon>
        <taxon>Fungi</taxon>
        <taxon>Fungi incertae sedis</taxon>
        <taxon>Mucoromycota</taxon>
        <taxon>Glomeromycotina</taxon>
        <taxon>Glomeromycetes</taxon>
        <taxon>Diversisporales</taxon>
        <taxon>Diversisporaceae</taxon>
        <taxon>Diversispora</taxon>
    </lineage>
</organism>
<evidence type="ECO:0000259" key="2">
    <source>
        <dbReference type="Pfam" id="PF17408"/>
    </source>
</evidence>
<dbReference type="InterPro" id="IPR035372">
    <property type="entry name" value="MCD_N"/>
</dbReference>
<dbReference type="GO" id="GO:0050080">
    <property type="term" value="F:malonyl-CoA decarboxylase activity"/>
    <property type="evidence" value="ECO:0007669"/>
    <property type="project" value="InterPro"/>
</dbReference>
<sequence length="350" mass="40079">MKNNNKILFNKTYSTDSNNSFSQVEQINKLISGAISRTNDNSLPENKLKECIKLYQNLNKDRIKFLNILANDFGVSRENSNEAPGQYVNKDPYGRAAVRAEMILQHTMIPLHDIFFNRINELPGGIKFLVEMRADLLKFIRENNHEVSLASLDKSLRQKLQKLVLNNIDLKRVTWNSHYSILENIRNYEAVHAVTNWEDLKRRVGPGRRIFAFFYREDPYYPLAFIHVALTKEITGNVQSILEEASLTDEEVTCAIFYSITSQPGLSGMELGNILIKQVVEKLQSEFKSLKTFSTLSPIPGFQMTIVKLKIQGSEDEVLNELTKSQDVLKPILMKFCARLNWLGDTSGKI</sequence>
<feature type="domain" description="Malonyl-CoA decarboxylase C-terminal" evidence="1">
    <location>
        <begin position="168"/>
        <end position="324"/>
    </location>
</feature>
<dbReference type="InterPro" id="IPR038351">
    <property type="entry name" value="MCD_N_sf"/>
</dbReference>
<dbReference type="Pfam" id="PF05292">
    <property type="entry name" value="MCD"/>
    <property type="match status" value="1"/>
</dbReference>
<evidence type="ECO:0000259" key="1">
    <source>
        <dbReference type="Pfam" id="PF05292"/>
    </source>
</evidence>
<dbReference type="InterPro" id="IPR042303">
    <property type="entry name" value="Malonyl_CoA_deC_C_sf"/>
</dbReference>
<comment type="caution">
    <text evidence="3">The sequence shown here is derived from an EMBL/GenBank/DDBJ whole genome shotgun (WGS) entry which is preliminary data.</text>
</comment>
<dbReference type="PANTHER" id="PTHR28641:SF1">
    <property type="entry name" value="MALONYL-COA DECARBOXYLASE, MITOCHONDRIAL"/>
    <property type="match status" value="1"/>
</dbReference>
<dbReference type="InterPro" id="IPR038917">
    <property type="entry name" value="Malonyl_CoA_deC"/>
</dbReference>
<dbReference type="InterPro" id="IPR007956">
    <property type="entry name" value="Malonyl_CoA_deC_C"/>
</dbReference>
<dbReference type="Proteomes" id="UP000789706">
    <property type="component" value="Unassembled WGS sequence"/>
</dbReference>